<name>A0A1B7VW23_APHFL</name>
<accession>A0A1B7VW23</accession>
<dbReference type="SUPFAM" id="SSF111126">
    <property type="entry name" value="Ligand-binding domain in the NO signalling and Golgi transport"/>
    <property type="match status" value="1"/>
</dbReference>
<organism evidence="1 2">
    <name type="scientific">Aphanizomenon flos-aquae LD13</name>
    <dbReference type="NCBI Taxonomy" id="1710894"/>
    <lineage>
        <taxon>Bacteria</taxon>
        <taxon>Bacillati</taxon>
        <taxon>Cyanobacteriota</taxon>
        <taxon>Cyanophyceae</taxon>
        <taxon>Nostocales</taxon>
        <taxon>Aphanizomenonaceae</taxon>
        <taxon>Aphanizomenon</taxon>
    </lineage>
</organism>
<proteinExistence type="predicted"/>
<gene>
    <name evidence="1" type="ORF">AN481_11505</name>
</gene>
<sequence>MSVLRKELGNFNSIICFKAAIVGMEEALGEKATAIALTTAGRARGKKLAEELGLTAGSISLDDAADKLKKALGKEGTCLCIVDKIVAEDEIIKVYTSETFCSAGEPLNSPRKCTFTMGAVWGAVEQLIGKRFRGIHTESVLRGGAYDVFEFTPFE</sequence>
<evidence type="ECO:0000313" key="2">
    <source>
        <dbReference type="Proteomes" id="UP000092382"/>
    </source>
</evidence>
<dbReference type="PATRIC" id="fig|1710894.3.peg.19"/>
<dbReference type="EMBL" id="LJOY01000035">
    <property type="protein sequence ID" value="OBQ25166.1"/>
    <property type="molecule type" value="Genomic_DNA"/>
</dbReference>
<dbReference type="Gene3D" id="3.30.1380.20">
    <property type="entry name" value="Trafficking protein particle complex subunit 3"/>
    <property type="match status" value="1"/>
</dbReference>
<dbReference type="InterPro" id="IPR024096">
    <property type="entry name" value="NO_sig/Golgi_transp_ligand-bd"/>
</dbReference>
<dbReference type="STRING" id="1803587.GCA_001593825_03212"/>
<evidence type="ECO:0000313" key="1">
    <source>
        <dbReference type="EMBL" id="OBQ25166.1"/>
    </source>
</evidence>
<reference evidence="1 2" key="1">
    <citation type="submission" date="2015-09" db="EMBL/GenBank/DDBJ databases">
        <title>Whole genome shotgun sequence assembly of Aphanizomenon flos-aquae UKL13.</title>
        <authorList>
            <person name="Driscoll C."/>
        </authorList>
    </citation>
    <scope>NUCLEOTIDE SEQUENCE [LARGE SCALE GENOMIC DNA]</scope>
    <source>
        <strain evidence="1">MDT13</strain>
    </source>
</reference>
<protein>
    <submittedName>
        <fullName evidence="1">Hydrocarbon-binding protein</fullName>
    </submittedName>
</protein>
<comment type="caution">
    <text evidence="1">The sequence shown here is derived from an EMBL/GenBank/DDBJ whole genome shotgun (WGS) entry which is preliminary data.</text>
</comment>
<dbReference type="Proteomes" id="UP000092382">
    <property type="component" value="Unassembled WGS sequence"/>
</dbReference>
<dbReference type="AlphaFoldDB" id="A0A1B7VW23"/>